<dbReference type="Pfam" id="PF13568">
    <property type="entry name" value="OMP_b-brl_2"/>
    <property type="match status" value="1"/>
</dbReference>
<dbReference type="RefSeq" id="WP_090222536.1">
    <property type="nucleotide sequence ID" value="NZ_FOZP01000001.1"/>
</dbReference>
<evidence type="ECO:0000313" key="3">
    <source>
        <dbReference type="EMBL" id="SFS32029.1"/>
    </source>
</evidence>
<accession>A0A1I6NVZ6</accession>
<feature type="domain" description="Outer membrane protein beta-barrel" evidence="2">
    <location>
        <begin position="217"/>
        <end position="369"/>
    </location>
</feature>
<dbReference type="Proteomes" id="UP000199312">
    <property type="component" value="Unassembled WGS sequence"/>
</dbReference>
<dbReference type="AlphaFoldDB" id="A0A1I6NVZ6"/>
<keyword evidence="1" id="KW-0732">Signal</keyword>
<keyword evidence="4" id="KW-1185">Reference proteome</keyword>
<protein>
    <submittedName>
        <fullName evidence="3">Outer membrane protein beta-barrel domain-containing protein</fullName>
    </submittedName>
</protein>
<name>A0A1I6NVZ6_9FLAO</name>
<evidence type="ECO:0000313" key="4">
    <source>
        <dbReference type="Proteomes" id="UP000199312"/>
    </source>
</evidence>
<sequence length="398" mass="46090">MKLKLILIAILTIVSVNCISQTSYESGYYITTNNEKVPCLILNNDWLNNPTAISVKLTENEEPKTVSIETIKEFEIIGKNKYQKHTVNIDRSSNFLNSLDSNRNPIFKEEQLFLKVLIEGKANLYVYNANNIEKFFFSVNNAKIEQLIYKSYLSDENQVLKNNNFRQQIFTNLNCSDISINDVQNIDYKSNKLIDIFVKYNKCTNAQFTNYEVKNNKGTFNLYFKAGIKSASLDIKNSVSKLKETDFGNKVGIRVGVEAEIFLPFNNNKWAIIIEPTYQNFTAKKETTTLKSEVDYKSIEIPFGVRHYMYINQNSKLFINGFVLMDFNLNSTMKFKRQYDSTLDIKSGTNIAFGIGYNYNEKVSLEFRYHSDRDLLTNYVSWDSTYKSISFIIGYSIL</sequence>
<dbReference type="InterPro" id="IPR025665">
    <property type="entry name" value="Beta-barrel_OMP_2"/>
</dbReference>
<proteinExistence type="predicted"/>
<feature type="chain" id="PRO_5011613432" evidence="1">
    <location>
        <begin position="21"/>
        <end position="398"/>
    </location>
</feature>
<dbReference type="STRING" id="593133.SAMN04488006_0633"/>
<organism evidence="3 4">
    <name type="scientific">Lutibacter maritimus</name>
    <dbReference type="NCBI Taxonomy" id="593133"/>
    <lineage>
        <taxon>Bacteria</taxon>
        <taxon>Pseudomonadati</taxon>
        <taxon>Bacteroidota</taxon>
        <taxon>Flavobacteriia</taxon>
        <taxon>Flavobacteriales</taxon>
        <taxon>Flavobacteriaceae</taxon>
        <taxon>Lutibacter</taxon>
    </lineage>
</organism>
<evidence type="ECO:0000259" key="2">
    <source>
        <dbReference type="Pfam" id="PF13568"/>
    </source>
</evidence>
<gene>
    <name evidence="3" type="ORF">SAMN04488006_0633</name>
</gene>
<dbReference type="OrthoDB" id="921445at2"/>
<evidence type="ECO:0000256" key="1">
    <source>
        <dbReference type="SAM" id="SignalP"/>
    </source>
</evidence>
<reference evidence="4" key="1">
    <citation type="submission" date="2016-10" db="EMBL/GenBank/DDBJ databases">
        <authorList>
            <person name="Varghese N."/>
            <person name="Submissions S."/>
        </authorList>
    </citation>
    <scope>NUCLEOTIDE SEQUENCE [LARGE SCALE GENOMIC DNA]</scope>
    <source>
        <strain evidence="4">DSM 24450</strain>
    </source>
</reference>
<feature type="signal peptide" evidence="1">
    <location>
        <begin position="1"/>
        <end position="20"/>
    </location>
</feature>
<dbReference type="EMBL" id="FOZP01000001">
    <property type="protein sequence ID" value="SFS32029.1"/>
    <property type="molecule type" value="Genomic_DNA"/>
</dbReference>